<evidence type="ECO:0000313" key="1">
    <source>
        <dbReference type="EMBL" id="KAK6622378.1"/>
    </source>
</evidence>
<dbReference type="SMART" id="SM00320">
    <property type="entry name" value="WD40"/>
    <property type="match status" value="5"/>
</dbReference>
<dbReference type="PANTHER" id="PTHR44499">
    <property type="entry name" value="JOUBERIN"/>
    <property type="match status" value="1"/>
</dbReference>
<name>A0ABR1AM66_POLSC</name>
<organism evidence="1 2">
    <name type="scientific">Polyplax serrata</name>
    <name type="common">Common mouse louse</name>
    <dbReference type="NCBI Taxonomy" id="468196"/>
    <lineage>
        <taxon>Eukaryota</taxon>
        <taxon>Metazoa</taxon>
        <taxon>Ecdysozoa</taxon>
        <taxon>Arthropoda</taxon>
        <taxon>Hexapoda</taxon>
        <taxon>Insecta</taxon>
        <taxon>Pterygota</taxon>
        <taxon>Neoptera</taxon>
        <taxon>Paraneoptera</taxon>
        <taxon>Psocodea</taxon>
        <taxon>Troctomorpha</taxon>
        <taxon>Phthiraptera</taxon>
        <taxon>Anoplura</taxon>
        <taxon>Polyplacidae</taxon>
        <taxon>Polyplax</taxon>
    </lineage>
</organism>
<reference evidence="1 2" key="1">
    <citation type="submission" date="2023-09" db="EMBL/GenBank/DDBJ databases">
        <title>Genomes of two closely related lineages of the louse Polyplax serrata with different host specificities.</title>
        <authorList>
            <person name="Martinu J."/>
            <person name="Tarabai H."/>
            <person name="Stefka J."/>
            <person name="Hypsa V."/>
        </authorList>
    </citation>
    <scope>NUCLEOTIDE SEQUENCE [LARGE SCALE GENOMIC DNA]</scope>
    <source>
        <strain evidence="1">98ZLc_SE</strain>
    </source>
</reference>
<accession>A0ABR1AM66</accession>
<dbReference type="InterPro" id="IPR001680">
    <property type="entry name" value="WD40_rpt"/>
</dbReference>
<dbReference type="PANTHER" id="PTHR44499:SF1">
    <property type="entry name" value="JOUBERIN"/>
    <property type="match status" value="1"/>
</dbReference>
<protein>
    <submittedName>
        <fullName evidence="1">Uncharacterized protein</fullName>
    </submittedName>
</protein>
<dbReference type="InterPro" id="IPR015943">
    <property type="entry name" value="WD40/YVTN_repeat-like_dom_sf"/>
</dbReference>
<dbReference type="Pfam" id="PF00400">
    <property type="entry name" value="WD40"/>
    <property type="match status" value="1"/>
</dbReference>
<comment type="caution">
    <text evidence="1">The sequence shown here is derived from an EMBL/GenBank/DDBJ whole genome shotgun (WGS) entry which is preliminary data.</text>
</comment>
<gene>
    <name evidence="1" type="ORF">RUM44_002189</name>
</gene>
<dbReference type="Gene3D" id="2.130.10.10">
    <property type="entry name" value="YVTN repeat-like/Quinoprotein amine dehydrogenase"/>
    <property type="match status" value="1"/>
</dbReference>
<dbReference type="SUPFAM" id="SSF50978">
    <property type="entry name" value="WD40 repeat-like"/>
    <property type="match status" value="1"/>
</dbReference>
<evidence type="ECO:0000313" key="2">
    <source>
        <dbReference type="Proteomes" id="UP001359485"/>
    </source>
</evidence>
<keyword evidence="2" id="KW-1185">Reference proteome</keyword>
<dbReference type="InterPro" id="IPR052803">
    <property type="entry name" value="Cilium-Associated_Jouberin"/>
</dbReference>
<dbReference type="Proteomes" id="UP001359485">
    <property type="component" value="Unassembled WGS sequence"/>
</dbReference>
<dbReference type="EMBL" id="JAWJWF010000047">
    <property type="protein sequence ID" value="KAK6622378.1"/>
    <property type="molecule type" value="Genomic_DNA"/>
</dbReference>
<proteinExistence type="predicted"/>
<sequence>MDENQLIGVYIHKISFFDPDFLLNEPFVEVYLVDKPSGGCIKGNSSVSNINLYKSPFMLDPGEVSSSRPDQNWWKRLVVIDKNISSLNSDEKMLIFEICKTVQQKDEDEIGSVRIAMAFLVPKASDGSLNTNQELKLQLFKIRKDCKTSHQDCNIYHLYSVHKLKKLHGTLQISVKGVVPIRANRKKKEEKLNKRPLTVGKEKPETLLTLKPVPKTWEWSRLPTQSCKVPNKIHKTLNLGKNGVSCIRFSNSGAHFAAAVLSLIVVYEVISGNEVVRLHSHIGFIYELDWSFDDKYLLSVSNDCMGAVWLVNQTAPVFVLPHPSYVYCGRWLTGTDQIITGGKDHLIRYWRKTDDSFHLVEEIGGHSGFISALATQDEFLLISGDSVGTIMIRKLSGDSWVLTKKLSFSETAHKVIDSILIHSSRRRVIVSVRSKSSHLVDFVSGIILQTYKSAVNTFARSVSCLTPCGSYLFSFCQNGDVGVWEVNTGKMFASYSSVFPIDRLNELSGYIDYHPHEHMVGIVALVQNYPLLILKFDPAKNDEENLGLSFCKKKDKNLSVNVFPGRPLLSARDI</sequence>
<dbReference type="InterPro" id="IPR036322">
    <property type="entry name" value="WD40_repeat_dom_sf"/>
</dbReference>